<dbReference type="InterPro" id="IPR019819">
    <property type="entry name" value="Carboxylesterase_B_CS"/>
</dbReference>
<organism evidence="2 3">
    <name type="scientific">Mesorhabditis spiculigera</name>
    <dbReference type="NCBI Taxonomy" id="96644"/>
    <lineage>
        <taxon>Eukaryota</taxon>
        <taxon>Metazoa</taxon>
        <taxon>Ecdysozoa</taxon>
        <taxon>Nematoda</taxon>
        <taxon>Chromadorea</taxon>
        <taxon>Rhabditida</taxon>
        <taxon>Rhabditina</taxon>
        <taxon>Rhabditomorpha</taxon>
        <taxon>Rhabditoidea</taxon>
        <taxon>Rhabditidae</taxon>
        <taxon>Mesorhabditinae</taxon>
        <taxon>Mesorhabditis</taxon>
    </lineage>
</organism>
<sequence>MGGALSFGRFRQKEPKKLSREVRIRTGLIQGFLVDIDNNREVEMYLGIPFAEPPVGELRFKKPEPPSDWEGVRQCTRFGHRAPQSDFFWERWTLGVGKSEDCLTLNVFAPTWSPPDNEDGFAVMVFVHGGGFVIDSAVKYGDVGIARYLVRHDVVVVTIQYRLGLLGFFSTGDENCPGNNGLWDQTMALQWVQDNIHAFKGDPRRVTVFGQSAGGASVDLLTLSPHSRNLFHQVMPMAGNAECEWATVSKTRLVDTCRQFAKSKGFVSGSYNTRANADMLKWLRERPAKEFERGLLGRKGVDTSKLGLDLAPVVGSEPSDFFPKPLAELRKEAPKKNAMGGTCDQEGLLFAAVAPGGMDEKGFDRLLTVCISEDMFHLDYKELREKAREVYLKDIDVKDKLQMATAFVKLYSDMFLNNGTARYVRSMVEHGNKVYAYSFEYFNPRSYGFLALKMPFKAASHCSELAYLFGHGIVVKFKMNDDDRKMQDLMTRMWTNFVKYGNPNGPYEDSTVFDFMWEPATAENDYSHLAITDKCVMKDEYHERRFDFWKEIKVVAKNI</sequence>
<evidence type="ECO:0000313" key="3">
    <source>
        <dbReference type="Proteomes" id="UP001177023"/>
    </source>
</evidence>
<accession>A0AA36G235</accession>
<dbReference type="PANTHER" id="PTHR44590">
    <property type="entry name" value="CARBOXYLIC ESTER HYDROLASE-RELATED"/>
    <property type="match status" value="1"/>
</dbReference>
<evidence type="ECO:0000259" key="1">
    <source>
        <dbReference type="Pfam" id="PF00135"/>
    </source>
</evidence>
<dbReference type="InterPro" id="IPR002018">
    <property type="entry name" value="CarbesteraseB"/>
</dbReference>
<keyword evidence="3" id="KW-1185">Reference proteome</keyword>
<evidence type="ECO:0000313" key="2">
    <source>
        <dbReference type="EMBL" id="CAJ0576677.1"/>
    </source>
</evidence>
<dbReference type="AlphaFoldDB" id="A0AA36G235"/>
<reference evidence="2" key="1">
    <citation type="submission" date="2023-06" db="EMBL/GenBank/DDBJ databases">
        <authorList>
            <person name="Delattre M."/>
        </authorList>
    </citation>
    <scope>NUCLEOTIDE SEQUENCE</scope>
    <source>
        <strain evidence="2">AF72</strain>
    </source>
</reference>
<dbReference type="SUPFAM" id="SSF53474">
    <property type="entry name" value="alpha/beta-Hydrolases"/>
    <property type="match status" value="1"/>
</dbReference>
<dbReference type="Gene3D" id="3.40.50.1820">
    <property type="entry name" value="alpha/beta hydrolase"/>
    <property type="match status" value="1"/>
</dbReference>
<dbReference type="PROSITE" id="PS00941">
    <property type="entry name" value="CARBOXYLESTERASE_B_2"/>
    <property type="match status" value="1"/>
</dbReference>
<protein>
    <recommendedName>
        <fullName evidence="1">Carboxylesterase type B domain-containing protein</fullName>
    </recommendedName>
</protein>
<feature type="non-terminal residue" evidence="2">
    <location>
        <position position="1"/>
    </location>
</feature>
<gene>
    <name evidence="2" type="ORF">MSPICULIGERA_LOCUS14966</name>
</gene>
<dbReference type="PANTHER" id="PTHR44590:SF3">
    <property type="entry name" value="CARBOXYLESTERASE TYPE B DOMAIN-CONTAINING PROTEIN"/>
    <property type="match status" value="1"/>
</dbReference>
<dbReference type="Proteomes" id="UP001177023">
    <property type="component" value="Unassembled WGS sequence"/>
</dbReference>
<dbReference type="InterPro" id="IPR029058">
    <property type="entry name" value="AB_hydrolase_fold"/>
</dbReference>
<dbReference type="EMBL" id="CATQJA010002645">
    <property type="protein sequence ID" value="CAJ0576677.1"/>
    <property type="molecule type" value="Genomic_DNA"/>
</dbReference>
<dbReference type="Pfam" id="PF00135">
    <property type="entry name" value="COesterase"/>
    <property type="match status" value="1"/>
</dbReference>
<proteinExistence type="predicted"/>
<feature type="domain" description="Carboxylesterase type B" evidence="1">
    <location>
        <begin position="20"/>
        <end position="549"/>
    </location>
</feature>
<name>A0AA36G235_9BILA</name>
<comment type="caution">
    <text evidence="2">The sequence shown here is derived from an EMBL/GenBank/DDBJ whole genome shotgun (WGS) entry which is preliminary data.</text>
</comment>